<feature type="transmembrane region" description="Helical" evidence="11">
    <location>
        <begin position="202"/>
        <end position="224"/>
    </location>
</feature>
<keyword evidence="6 11" id="KW-1133">Transmembrane helix</keyword>
<evidence type="ECO:0000256" key="7">
    <source>
        <dbReference type="ARBA" id="ARBA00023065"/>
    </source>
</evidence>
<feature type="transmembrane region" description="Helical" evidence="11">
    <location>
        <begin position="275"/>
        <end position="293"/>
    </location>
</feature>
<sequence>MVLNSTRICITLPPKIQSPGVGGLMYNGDNNNFNVTGSYDWYHEFSLPRLEMQITLIFAVTQIVHWILKRYGLPIFTSQLIAGLLLSQAISWTDEGIQVLGTIGIFGYAFFLFLTGVKMDPSMIIRVNKRSFYIGVLSVIAPLLSILPIILRIFNEDDKKNHDVDPKLKTLFLSPCYALTAFPVITVLLSELKILNSELGRIGLSSAIISDHFSMFLMIAGNILRVWTQVVNHTVALGDLACVIAFLVVVTFVLRPAMLMVVKYTPEGKPVYQSCIYAIVFLLMGCLSVTRWFDQFLLLAPYILGLAVPHGPPLGSALVEKFEGMVHSLFVPLFVTSCALRLTTFSIDFALVVKFLVCLIPPLYNKMPKRDAVALALIMSSRGIVDIGIFAFLSDSGVIEAGHFTFMFILIICVANFVPLMVKRLYDPSGKYAGYNIRNVMDLKRNADLPIVAVIHVPDNVNSVINLLEASCPTKDNTMTVNVLHLIKLSGLATPIFISHQKRLRTKNSSDCYSENVIVAFNKFTGNNWGAVSVNTFTAVSLPSIMHDDICTLALDKLASLIILPFHRKWYIDGSVESDDDLIRTLNSRVLEKAPCSIGILIDRGNVRRPMPVDESSDQPSYRVAMIFLGGSDDREALTFAKRMAQDSRILLTVAHLRDGDNSQAGTCEDWDRMRDSIVLREVKTNGYINYMEKEVADGPETAMTIHSMVNDFDLIIVGRRNNVESQQTTGLKEWSEFPELGVLGDLLASIDYAGRCSVLVVQQQETVIASQRPTPEISLANKWRSSSTAGGGQFVLRRLRQRRTCPPAGDGGELTRLLTPEEAETPLETSQEDYPSYGDVAEGGPTSSGNVVLNEVRR</sequence>
<proteinExistence type="inferred from homology"/>
<feature type="transmembrane region" description="Helical" evidence="11">
    <location>
        <begin position="329"/>
        <end position="360"/>
    </location>
</feature>
<organism evidence="15 16">
    <name type="scientific">Dipteronia sinensis</name>
    <dbReference type="NCBI Taxonomy" id="43782"/>
    <lineage>
        <taxon>Eukaryota</taxon>
        <taxon>Viridiplantae</taxon>
        <taxon>Streptophyta</taxon>
        <taxon>Embryophyta</taxon>
        <taxon>Tracheophyta</taxon>
        <taxon>Spermatophyta</taxon>
        <taxon>Magnoliopsida</taxon>
        <taxon>eudicotyledons</taxon>
        <taxon>Gunneridae</taxon>
        <taxon>Pentapetalae</taxon>
        <taxon>rosids</taxon>
        <taxon>malvids</taxon>
        <taxon>Sapindales</taxon>
        <taxon>Sapindaceae</taxon>
        <taxon>Hippocastanoideae</taxon>
        <taxon>Acereae</taxon>
        <taxon>Dipteronia</taxon>
    </lineage>
</organism>
<gene>
    <name evidence="15" type="ORF">Dsin_013912</name>
</gene>
<dbReference type="EMBL" id="JANJYJ010000004">
    <property type="protein sequence ID" value="KAK3219942.1"/>
    <property type="molecule type" value="Genomic_DNA"/>
</dbReference>
<evidence type="ECO:0000256" key="2">
    <source>
        <dbReference type="ARBA" id="ARBA00022448"/>
    </source>
</evidence>
<dbReference type="GO" id="GO:0006885">
    <property type="term" value="P:regulation of pH"/>
    <property type="evidence" value="ECO:0007669"/>
    <property type="project" value="TreeGrafter"/>
</dbReference>
<dbReference type="GO" id="GO:0016020">
    <property type="term" value="C:membrane"/>
    <property type="evidence" value="ECO:0007669"/>
    <property type="project" value="UniProtKB-SubCell"/>
</dbReference>
<dbReference type="AlphaFoldDB" id="A0AAE0AM00"/>
<evidence type="ECO:0000256" key="9">
    <source>
        <dbReference type="ARBA" id="ARBA00038341"/>
    </source>
</evidence>
<comment type="subcellular location">
    <subcellularLocation>
        <location evidence="1">Membrane</location>
        <topology evidence="1">Multi-pass membrane protein</topology>
    </subcellularLocation>
</comment>
<feature type="transmembrane region" description="Helical" evidence="11">
    <location>
        <begin position="131"/>
        <end position="151"/>
    </location>
</feature>
<accession>A0AAE0AM00</accession>
<evidence type="ECO:0000256" key="5">
    <source>
        <dbReference type="ARBA" id="ARBA00022958"/>
    </source>
</evidence>
<dbReference type="Pfam" id="PF23259">
    <property type="entry name" value="CHX17_C"/>
    <property type="match status" value="1"/>
</dbReference>
<dbReference type="InterPro" id="IPR050794">
    <property type="entry name" value="CPA2_transporter"/>
</dbReference>
<protein>
    <recommendedName>
        <fullName evidence="17">Cation/H+ exchanger domain-containing protein</fullName>
    </recommendedName>
</protein>
<reference evidence="15" key="1">
    <citation type="journal article" date="2023" name="Plant J.">
        <title>Genome sequences and population genomics provide insights into the demographic history, inbreeding, and mutation load of two 'living fossil' tree species of Dipteronia.</title>
        <authorList>
            <person name="Feng Y."/>
            <person name="Comes H.P."/>
            <person name="Chen J."/>
            <person name="Zhu S."/>
            <person name="Lu R."/>
            <person name="Zhang X."/>
            <person name="Li P."/>
            <person name="Qiu J."/>
            <person name="Olsen K.M."/>
            <person name="Qiu Y."/>
        </authorList>
    </citation>
    <scope>NUCLEOTIDE SEQUENCE</scope>
    <source>
        <strain evidence="15">NBL</strain>
    </source>
</reference>
<feature type="transmembrane region" description="Helical" evidence="11">
    <location>
        <begin position="99"/>
        <end position="119"/>
    </location>
</feature>
<keyword evidence="3" id="KW-0633">Potassium transport</keyword>
<evidence type="ECO:0000256" key="10">
    <source>
        <dbReference type="SAM" id="MobiDB-lite"/>
    </source>
</evidence>
<evidence type="ECO:0000313" key="16">
    <source>
        <dbReference type="Proteomes" id="UP001281410"/>
    </source>
</evidence>
<dbReference type="GO" id="GO:0012505">
    <property type="term" value="C:endomembrane system"/>
    <property type="evidence" value="ECO:0007669"/>
    <property type="project" value="TreeGrafter"/>
</dbReference>
<dbReference type="InterPro" id="IPR057291">
    <property type="entry name" value="CHX17_2nd"/>
</dbReference>
<evidence type="ECO:0000259" key="14">
    <source>
        <dbReference type="Pfam" id="PF23259"/>
    </source>
</evidence>
<keyword evidence="2" id="KW-0813">Transport</keyword>
<evidence type="ECO:0000256" key="11">
    <source>
        <dbReference type="SAM" id="Phobius"/>
    </source>
</evidence>
<evidence type="ECO:0008006" key="17">
    <source>
        <dbReference type="Google" id="ProtNLM"/>
    </source>
</evidence>
<dbReference type="PANTHER" id="PTHR32468">
    <property type="entry name" value="CATION/H + ANTIPORTER"/>
    <property type="match status" value="1"/>
</dbReference>
<comment type="similarity">
    <text evidence="9">Belongs to the monovalent cation:proton antiporter 2 (CPA2) transporter (TC 2.A.37) family. CHX (TC 2.A.37.4) subfamily.</text>
</comment>
<dbReference type="PANTHER" id="PTHR32468:SF17">
    <property type="entry name" value="CATION_H(+) ANTIPORTER 4"/>
    <property type="match status" value="1"/>
</dbReference>
<evidence type="ECO:0000256" key="3">
    <source>
        <dbReference type="ARBA" id="ARBA00022538"/>
    </source>
</evidence>
<comment type="caution">
    <text evidence="15">The sequence shown here is derived from an EMBL/GenBank/DDBJ whole genome shotgun (WGS) entry which is preliminary data.</text>
</comment>
<dbReference type="InterPro" id="IPR006153">
    <property type="entry name" value="Cation/H_exchanger_TM"/>
</dbReference>
<name>A0AAE0AM00_9ROSI</name>
<evidence type="ECO:0000259" key="13">
    <source>
        <dbReference type="Pfam" id="PF23256"/>
    </source>
</evidence>
<dbReference type="InterPro" id="IPR038770">
    <property type="entry name" value="Na+/solute_symporter_sf"/>
</dbReference>
<keyword evidence="7" id="KW-0406">Ion transport</keyword>
<evidence type="ECO:0000256" key="4">
    <source>
        <dbReference type="ARBA" id="ARBA00022692"/>
    </source>
</evidence>
<feature type="region of interest" description="Disordered" evidence="10">
    <location>
        <begin position="804"/>
        <end position="859"/>
    </location>
</feature>
<dbReference type="GO" id="GO:1902600">
    <property type="term" value="P:proton transmembrane transport"/>
    <property type="evidence" value="ECO:0007669"/>
    <property type="project" value="InterPro"/>
</dbReference>
<feature type="transmembrane region" description="Helical" evidence="11">
    <location>
        <begin position="372"/>
        <end position="392"/>
    </location>
</feature>
<feature type="domain" description="Cation/H(+) antiporter C-terminal" evidence="14">
    <location>
        <begin position="622"/>
        <end position="765"/>
    </location>
</feature>
<dbReference type="GO" id="GO:0006813">
    <property type="term" value="P:potassium ion transport"/>
    <property type="evidence" value="ECO:0007669"/>
    <property type="project" value="UniProtKB-KW"/>
</dbReference>
<feature type="transmembrane region" description="Helical" evidence="11">
    <location>
        <begin position="75"/>
        <end position="93"/>
    </location>
</feature>
<feature type="transmembrane region" description="Helical" evidence="11">
    <location>
        <begin position="230"/>
        <end position="254"/>
    </location>
</feature>
<evidence type="ECO:0000256" key="8">
    <source>
        <dbReference type="ARBA" id="ARBA00023136"/>
    </source>
</evidence>
<dbReference type="InterPro" id="IPR057290">
    <property type="entry name" value="CHX17_C"/>
</dbReference>
<feature type="transmembrane region" description="Helical" evidence="11">
    <location>
        <begin position="171"/>
        <end position="190"/>
    </location>
</feature>
<keyword evidence="5" id="KW-0630">Potassium</keyword>
<dbReference type="Gene3D" id="1.20.1530.20">
    <property type="match status" value="1"/>
</dbReference>
<dbReference type="Pfam" id="PF00999">
    <property type="entry name" value="Na_H_Exchanger"/>
    <property type="match status" value="1"/>
</dbReference>
<feature type="domain" description="Cation/H+ exchanger transmembrane" evidence="12">
    <location>
        <begin position="63"/>
        <end position="422"/>
    </location>
</feature>
<keyword evidence="4 11" id="KW-0812">Transmembrane</keyword>
<evidence type="ECO:0000256" key="1">
    <source>
        <dbReference type="ARBA" id="ARBA00004141"/>
    </source>
</evidence>
<keyword evidence="8 11" id="KW-0472">Membrane</keyword>
<evidence type="ECO:0000256" key="6">
    <source>
        <dbReference type="ARBA" id="ARBA00022989"/>
    </source>
</evidence>
<keyword evidence="16" id="KW-1185">Reference proteome</keyword>
<evidence type="ECO:0000313" key="15">
    <source>
        <dbReference type="EMBL" id="KAK3219942.1"/>
    </source>
</evidence>
<dbReference type="GO" id="GO:0015297">
    <property type="term" value="F:antiporter activity"/>
    <property type="evidence" value="ECO:0007669"/>
    <property type="project" value="InterPro"/>
</dbReference>
<evidence type="ECO:0000259" key="12">
    <source>
        <dbReference type="Pfam" id="PF00999"/>
    </source>
</evidence>
<feature type="domain" description="Cation/H(+) antiporter central" evidence="13">
    <location>
        <begin position="482"/>
        <end position="605"/>
    </location>
</feature>
<dbReference type="Pfam" id="PF23256">
    <property type="entry name" value="CHX17_2nd"/>
    <property type="match status" value="1"/>
</dbReference>
<dbReference type="Proteomes" id="UP001281410">
    <property type="component" value="Unassembled WGS sequence"/>
</dbReference>
<feature type="transmembrane region" description="Helical" evidence="11">
    <location>
        <begin position="404"/>
        <end position="422"/>
    </location>
</feature>